<dbReference type="EMBL" id="PQNQ01000017">
    <property type="protein sequence ID" value="RRQ03520.1"/>
    <property type="molecule type" value="Genomic_DNA"/>
</dbReference>
<dbReference type="GO" id="GO:0004222">
    <property type="term" value="F:metalloendopeptidase activity"/>
    <property type="evidence" value="ECO:0007669"/>
    <property type="project" value="TreeGrafter"/>
</dbReference>
<dbReference type="Gene3D" id="2.70.70.10">
    <property type="entry name" value="Glucose Permease (Domain IIA)"/>
    <property type="match status" value="1"/>
</dbReference>
<dbReference type="PROSITE" id="PS51935">
    <property type="entry name" value="NLPC_P60"/>
    <property type="match status" value="1"/>
</dbReference>
<evidence type="ECO:0000256" key="5">
    <source>
        <dbReference type="SAM" id="MobiDB-lite"/>
    </source>
</evidence>
<evidence type="ECO:0000256" key="6">
    <source>
        <dbReference type="SAM" id="Phobius"/>
    </source>
</evidence>
<keyword evidence="2" id="KW-0645">Protease</keyword>
<protein>
    <submittedName>
        <fullName evidence="8">Peptidase M23</fullName>
    </submittedName>
</protein>
<keyword evidence="6" id="KW-0472">Membrane</keyword>
<keyword evidence="6" id="KW-1133">Transmembrane helix</keyword>
<evidence type="ECO:0000256" key="4">
    <source>
        <dbReference type="ARBA" id="ARBA00022807"/>
    </source>
</evidence>
<dbReference type="InterPro" id="IPR038765">
    <property type="entry name" value="Papain-like_cys_pep_sf"/>
</dbReference>
<dbReference type="AlphaFoldDB" id="A0A3R8QJS9"/>
<dbReference type="CDD" id="cd12797">
    <property type="entry name" value="M23_peptidase"/>
    <property type="match status" value="1"/>
</dbReference>
<dbReference type="InterPro" id="IPR011055">
    <property type="entry name" value="Dup_hybrid_motif"/>
</dbReference>
<reference evidence="8 9" key="1">
    <citation type="submission" date="2018-01" db="EMBL/GenBank/DDBJ databases">
        <title>Twenty Corynebacterium bovis Genomes.</title>
        <authorList>
            <person name="Gulvik C.A."/>
        </authorList>
    </citation>
    <scope>NUCLEOTIDE SEQUENCE [LARGE SCALE GENOMIC DNA]</scope>
    <source>
        <strain evidence="8 9">16-2004</strain>
    </source>
</reference>
<feature type="region of interest" description="Disordered" evidence="5">
    <location>
        <begin position="168"/>
        <end position="218"/>
    </location>
</feature>
<dbReference type="SUPFAM" id="SSF54001">
    <property type="entry name" value="Cysteine proteinases"/>
    <property type="match status" value="1"/>
</dbReference>
<dbReference type="Pfam" id="PF01551">
    <property type="entry name" value="Peptidase_M23"/>
    <property type="match status" value="1"/>
</dbReference>
<sequence length="517" mass="53283">MKARVVSIGLVVCLVVVFIIVLIGAGDEDNQCTAPGTGGSAVVDGDFAYPAEKDKVAMSSPFGPRDGGFHKGQDLAGPVGTKIFAFADGEVVAAADQGVSGFGGWVVIDHTIAGQPRSTVYGHMNPGGVHVHVGDHVTRGQHIADMGNAGESSGPHLHFEITKGLRLAGGQQEDPGPWLDKIGTSGGAGDSGGGKAPAPGGAATAPGADVPISASGPNLDARQLDNVRAIIAAGKGRGVAPNVIKAALMAASQESSYRMLASRAVPESLNYPNDGVAPGDGMSVGLFQIQVPMNMPVADGMNRDKQISWFFDTAAELSDPSKEAWEIAADTERPREDLRGEYKQWAADADALLASEGNIAPSSRNDCPPGGGSGGIPASASEFAKKAIEAARRQKGQDYVWGGGDANGPTGGGFDCSGLTLYAYAQASGGAVVMPHFTGSDSNPGQLHDPRLVDVPLDAIEPGDLLFFGSLSDTHHVGIAIDKTTMIHAPDFGQQVKEEPLSHFSDLVAARRIKEEK</sequence>
<dbReference type="Proteomes" id="UP000278422">
    <property type="component" value="Unassembled WGS sequence"/>
</dbReference>
<dbReference type="GO" id="GO:0008234">
    <property type="term" value="F:cysteine-type peptidase activity"/>
    <property type="evidence" value="ECO:0007669"/>
    <property type="project" value="UniProtKB-KW"/>
</dbReference>
<feature type="domain" description="NlpC/P60" evidence="7">
    <location>
        <begin position="381"/>
        <end position="517"/>
    </location>
</feature>
<keyword evidence="3" id="KW-0378">Hydrolase</keyword>
<dbReference type="InterPro" id="IPR016047">
    <property type="entry name" value="M23ase_b-sheet_dom"/>
</dbReference>
<dbReference type="RefSeq" id="WP_125176210.1">
    <property type="nucleotide sequence ID" value="NZ_JBHYBN010000091.1"/>
</dbReference>
<feature type="region of interest" description="Disordered" evidence="5">
    <location>
        <begin position="360"/>
        <end position="379"/>
    </location>
</feature>
<evidence type="ECO:0000313" key="8">
    <source>
        <dbReference type="EMBL" id="RRQ03520.1"/>
    </source>
</evidence>
<comment type="caution">
    <text evidence="8">The sequence shown here is derived from an EMBL/GenBank/DDBJ whole genome shotgun (WGS) entry which is preliminary data.</text>
</comment>
<name>A0A3R8QJS9_9CORY</name>
<keyword evidence="9" id="KW-1185">Reference proteome</keyword>
<feature type="compositionally biased region" description="Low complexity" evidence="5">
    <location>
        <begin position="196"/>
        <end position="209"/>
    </location>
</feature>
<dbReference type="InterPro" id="IPR050570">
    <property type="entry name" value="Cell_wall_metabolism_enzyme"/>
</dbReference>
<comment type="similarity">
    <text evidence="1">Belongs to the peptidase C40 family.</text>
</comment>
<organism evidence="8 9">
    <name type="scientific">Corynebacterium bovis</name>
    <dbReference type="NCBI Taxonomy" id="36808"/>
    <lineage>
        <taxon>Bacteria</taxon>
        <taxon>Bacillati</taxon>
        <taxon>Actinomycetota</taxon>
        <taxon>Actinomycetes</taxon>
        <taxon>Mycobacteriales</taxon>
        <taxon>Corynebacteriaceae</taxon>
        <taxon>Corynebacterium</taxon>
    </lineage>
</organism>
<dbReference type="Pfam" id="PF00877">
    <property type="entry name" value="NLPC_P60"/>
    <property type="match status" value="1"/>
</dbReference>
<evidence type="ECO:0000313" key="9">
    <source>
        <dbReference type="Proteomes" id="UP000278422"/>
    </source>
</evidence>
<keyword evidence="6" id="KW-0812">Transmembrane</keyword>
<dbReference type="SUPFAM" id="SSF51261">
    <property type="entry name" value="Duplicated hybrid motif"/>
    <property type="match status" value="1"/>
</dbReference>
<gene>
    <name evidence="8" type="ORF">CXF42_06865</name>
</gene>
<feature type="transmembrane region" description="Helical" evidence="6">
    <location>
        <begin position="5"/>
        <end position="25"/>
    </location>
</feature>
<dbReference type="PANTHER" id="PTHR21666:SF270">
    <property type="entry name" value="MUREIN HYDROLASE ACTIVATOR ENVC"/>
    <property type="match status" value="1"/>
</dbReference>
<evidence type="ECO:0000256" key="1">
    <source>
        <dbReference type="ARBA" id="ARBA00007074"/>
    </source>
</evidence>
<keyword evidence="4" id="KW-0788">Thiol protease</keyword>
<dbReference type="InterPro" id="IPR000064">
    <property type="entry name" value="NLP_P60_dom"/>
</dbReference>
<dbReference type="Gene3D" id="3.90.1720.10">
    <property type="entry name" value="endopeptidase domain like (from Nostoc punctiforme)"/>
    <property type="match status" value="1"/>
</dbReference>
<accession>A0A3R8QJS9</accession>
<dbReference type="PANTHER" id="PTHR21666">
    <property type="entry name" value="PEPTIDASE-RELATED"/>
    <property type="match status" value="1"/>
</dbReference>
<proteinExistence type="inferred from homology"/>
<evidence type="ECO:0000256" key="2">
    <source>
        <dbReference type="ARBA" id="ARBA00022670"/>
    </source>
</evidence>
<feature type="compositionally biased region" description="Gly residues" evidence="5">
    <location>
        <begin position="184"/>
        <end position="195"/>
    </location>
</feature>
<dbReference type="GO" id="GO:0006508">
    <property type="term" value="P:proteolysis"/>
    <property type="evidence" value="ECO:0007669"/>
    <property type="project" value="UniProtKB-KW"/>
</dbReference>
<evidence type="ECO:0000256" key="3">
    <source>
        <dbReference type="ARBA" id="ARBA00022801"/>
    </source>
</evidence>
<evidence type="ECO:0000259" key="7">
    <source>
        <dbReference type="PROSITE" id="PS51935"/>
    </source>
</evidence>